<feature type="domain" description="HTH cro/C1-type" evidence="1">
    <location>
        <begin position="12"/>
        <end position="67"/>
    </location>
</feature>
<evidence type="ECO:0000259" key="1">
    <source>
        <dbReference type="PROSITE" id="PS50943"/>
    </source>
</evidence>
<organism evidence="2 3">
    <name type="scientific">Labedaea rhizosphaerae</name>
    <dbReference type="NCBI Taxonomy" id="598644"/>
    <lineage>
        <taxon>Bacteria</taxon>
        <taxon>Bacillati</taxon>
        <taxon>Actinomycetota</taxon>
        <taxon>Actinomycetes</taxon>
        <taxon>Pseudonocardiales</taxon>
        <taxon>Pseudonocardiaceae</taxon>
        <taxon>Labedaea</taxon>
    </lineage>
</organism>
<dbReference type="GO" id="GO:0003677">
    <property type="term" value="F:DNA binding"/>
    <property type="evidence" value="ECO:0007669"/>
    <property type="project" value="InterPro"/>
</dbReference>
<comment type="caution">
    <text evidence="2">The sequence shown here is derived from an EMBL/GenBank/DDBJ whole genome shotgun (WGS) entry which is preliminary data.</text>
</comment>
<name>A0A4R6S4J1_LABRH</name>
<dbReference type="EMBL" id="SNXZ01000006">
    <property type="protein sequence ID" value="TDP93645.1"/>
    <property type="molecule type" value="Genomic_DNA"/>
</dbReference>
<reference evidence="2 3" key="1">
    <citation type="submission" date="2019-03" db="EMBL/GenBank/DDBJ databases">
        <title>Genomic Encyclopedia of Type Strains, Phase IV (KMG-IV): sequencing the most valuable type-strain genomes for metagenomic binning, comparative biology and taxonomic classification.</title>
        <authorList>
            <person name="Goeker M."/>
        </authorList>
    </citation>
    <scope>NUCLEOTIDE SEQUENCE [LARGE SCALE GENOMIC DNA]</scope>
    <source>
        <strain evidence="2 3">DSM 45361</strain>
    </source>
</reference>
<dbReference type="CDD" id="cd00093">
    <property type="entry name" value="HTH_XRE"/>
    <property type="match status" value="1"/>
</dbReference>
<evidence type="ECO:0000313" key="3">
    <source>
        <dbReference type="Proteomes" id="UP000295444"/>
    </source>
</evidence>
<dbReference type="OrthoDB" id="3504495at2"/>
<evidence type="ECO:0000313" key="2">
    <source>
        <dbReference type="EMBL" id="TDP93645.1"/>
    </source>
</evidence>
<dbReference type="PROSITE" id="PS50943">
    <property type="entry name" value="HTH_CROC1"/>
    <property type="match status" value="1"/>
</dbReference>
<accession>A0A4R6S4J1</accession>
<dbReference type="Proteomes" id="UP000295444">
    <property type="component" value="Unassembled WGS sequence"/>
</dbReference>
<dbReference type="SMART" id="SM00530">
    <property type="entry name" value="HTH_XRE"/>
    <property type="match status" value="1"/>
</dbReference>
<proteinExistence type="predicted"/>
<sequence length="404" mass="44530">MAEATPHVGSRVRYWRLRRNLGRKQFADMVGRSTSWLDKVEKGERELTRLPLLERVADALGVDPAALTDSIQAARTAQCVDAAEVQAIRSALGRYPGLSARDSGRVGVVGIQRQAAYLDQAWLSSHFAVVARHLPQLMDDAQRAVLVTTAAEQVAAYRVLVTTYRLASSMLLKFEANDVAWLAADRAMHTALRIDDTWSLARATRSVARAMTSTGQRDEAIATSLDMADRMHDETNRNEQELLSLYGMLYLSASITAAGQDDARLARDMHDEAMAAALRLQPHHRTHQTFFGLTNVLIHRVSALVRLHEAGRALEFAATIDPATVAALSAERQANYLLDLTEANTQAGRYREAVRLLGRAELVAPEEVRCRPLAHGLLRSLLHNTTGEPARMVKRMADRAGVTA</sequence>
<protein>
    <submittedName>
        <fullName evidence="2">Helix-turn-helix protein</fullName>
    </submittedName>
</protein>
<dbReference type="Gene3D" id="1.10.260.40">
    <property type="entry name" value="lambda repressor-like DNA-binding domains"/>
    <property type="match status" value="1"/>
</dbReference>
<keyword evidence="3" id="KW-1185">Reference proteome</keyword>
<dbReference type="InterPro" id="IPR001387">
    <property type="entry name" value="Cro/C1-type_HTH"/>
</dbReference>
<dbReference type="SUPFAM" id="SSF47413">
    <property type="entry name" value="lambda repressor-like DNA-binding domains"/>
    <property type="match status" value="1"/>
</dbReference>
<dbReference type="Pfam" id="PF13560">
    <property type="entry name" value="HTH_31"/>
    <property type="match status" value="1"/>
</dbReference>
<dbReference type="InterPro" id="IPR010982">
    <property type="entry name" value="Lambda_DNA-bd_dom_sf"/>
</dbReference>
<dbReference type="AlphaFoldDB" id="A0A4R6S4J1"/>
<gene>
    <name evidence="2" type="ORF">EV186_10639</name>
</gene>